<comment type="similarity">
    <text evidence="1">Belongs to the UPF0213 family.</text>
</comment>
<evidence type="ECO:0000313" key="4">
    <source>
        <dbReference type="Proteomes" id="UP001261624"/>
    </source>
</evidence>
<dbReference type="Proteomes" id="UP001261624">
    <property type="component" value="Unassembled WGS sequence"/>
</dbReference>
<keyword evidence="4" id="KW-1185">Reference proteome</keyword>
<evidence type="ECO:0000259" key="2">
    <source>
        <dbReference type="PROSITE" id="PS50164"/>
    </source>
</evidence>
<dbReference type="Gene3D" id="3.40.1440.10">
    <property type="entry name" value="GIY-YIG endonuclease"/>
    <property type="match status" value="1"/>
</dbReference>
<dbReference type="InterPro" id="IPR035901">
    <property type="entry name" value="GIY-YIG_endonuc_sf"/>
</dbReference>
<dbReference type="SUPFAM" id="SSF82771">
    <property type="entry name" value="GIY-YIG endonuclease"/>
    <property type="match status" value="1"/>
</dbReference>
<organism evidence="3 4">
    <name type="scientific">Autumnicola patrickiae</name>
    <dbReference type="NCBI Taxonomy" id="3075591"/>
    <lineage>
        <taxon>Bacteria</taxon>
        <taxon>Pseudomonadati</taxon>
        <taxon>Bacteroidota</taxon>
        <taxon>Flavobacteriia</taxon>
        <taxon>Flavobacteriales</taxon>
        <taxon>Flavobacteriaceae</taxon>
        <taxon>Autumnicola</taxon>
    </lineage>
</organism>
<gene>
    <name evidence="3" type="ORF">RM549_05210</name>
</gene>
<dbReference type="PANTHER" id="PTHR34477">
    <property type="entry name" value="UPF0213 PROTEIN YHBQ"/>
    <property type="match status" value="1"/>
</dbReference>
<evidence type="ECO:0000313" key="3">
    <source>
        <dbReference type="EMBL" id="MDT0689172.1"/>
    </source>
</evidence>
<sequence>MKLFLVYIVDCSDRSFYIGVTSNLTKRLTEHNSGVYPEAFTYKRRPVALKWVEQFTDPHQAFKVEKQLKGWSRRKKIALIEGNWEKLVQYSKNYTENGSSTEES</sequence>
<dbReference type="RefSeq" id="WP_311682514.1">
    <property type="nucleotide sequence ID" value="NZ_JAVRHM010000004.1"/>
</dbReference>
<dbReference type="Pfam" id="PF01541">
    <property type="entry name" value="GIY-YIG"/>
    <property type="match status" value="1"/>
</dbReference>
<dbReference type="EMBL" id="JAVRHM010000004">
    <property type="protein sequence ID" value="MDT0689172.1"/>
    <property type="molecule type" value="Genomic_DNA"/>
</dbReference>
<evidence type="ECO:0000256" key="1">
    <source>
        <dbReference type="ARBA" id="ARBA00007435"/>
    </source>
</evidence>
<dbReference type="InterPro" id="IPR050190">
    <property type="entry name" value="UPF0213_domain"/>
</dbReference>
<feature type="domain" description="GIY-YIG" evidence="2">
    <location>
        <begin position="2"/>
        <end position="78"/>
    </location>
</feature>
<name>A0ABU3E1N7_9FLAO</name>
<protein>
    <submittedName>
        <fullName evidence="3">GIY-YIG nuclease family protein</fullName>
    </submittedName>
</protein>
<comment type="caution">
    <text evidence="3">The sequence shown here is derived from an EMBL/GenBank/DDBJ whole genome shotgun (WGS) entry which is preliminary data.</text>
</comment>
<dbReference type="CDD" id="cd10456">
    <property type="entry name" value="GIY-YIG_UPF0213"/>
    <property type="match status" value="1"/>
</dbReference>
<dbReference type="PANTHER" id="PTHR34477:SF1">
    <property type="entry name" value="UPF0213 PROTEIN YHBQ"/>
    <property type="match status" value="1"/>
</dbReference>
<reference evidence="3 4" key="1">
    <citation type="submission" date="2023-09" db="EMBL/GenBank/DDBJ databases">
        <authorList>
            <person name="Rey-Velasco X."/>
        </authorList>
    </citation>
    <scope>NUCLEOTIDE SEQUENCE [LARGE SCALE GENOMIC DNA]</scope>
    <source>
        <strain evidence="3 4">F188</strain>
    </source>
</reference>
<dbReference type="InterPro" id="IPR000305">
    <property type="entry name" value="GIY-YIG_endonuc"/>
</dbReference>
<proteinExistence type="inferred from homology"/>
<dbReference type="SMART" id="SM00465">
    <property type="entry name" value="GIYc"/>
    <property type="match status" value="1"/>
</dbReference>
<accession>A0ABU3E1N7</accession>
<dbReference type="PROSITE" id="PS50164">
    <property type="entry name" value="GIY_YIG"/>
    <property type="match status" value="1"/>
</dbReference>